<reference evidence="1 2" key="2">
    <citation type="journal article" date="2016" name="Int. J. Syst. Evol. Microbiol.">
        <title>Flavisolibacter tropicus sp. nov., isolated from tropical soil.</title>
        <authorList>
            <person name="Lee J.J."/>
            <person name="Kang M.S."/>
            <person name="Kim G.S."/>
            <person name="Lee C.S."/>
            <person name="Lim S."/>
            <person name="Lee J."/>
            <person name="Roh S.H."/>
            <person name="Kang H."/>
            <person name="Ha J.M."/>
            <person name="Bae S."/>
            <person name="Jung H.Y."/>
            <person name="Kim M.K."/>
        </authorList>
    </citation>
    <scope>NUCLEOTIDE SEQUENCE [LARGE SCALE GENOMIC DNA]</scope>
    <source>
        <strain evidence="1 2">LCS9</strain>
    </source>
</reference>
<dbReference type="KEGG" id="fla:SY85_03055"/>
<proteinExistence type="predicted"/>
<evidence type="ECO:0008006" key="3">
    <source>
        <dbReference type="Google" id="ProtNLM"/>
    </source>
</evidence>
<reference evidence="2" key="1">
    <citation type="submission" date="2015-01" db="EMBL/GenBank/DDBJ databases">
        <title>Flavisolibacter sp./LCS9/ whole genome sequencing.</title>
        <authorList>
            <person name="Kim M.K."/>
            <person name="Srinivasan S."/>
            <person name="Lee J.-J."/>
        </authorList>
    </citation>
    <scope>NUCLEOTIDE SEQUENCE [LARGE SCALE GENOMIC DNA]</scope>
    <source>
        <strain evidence="2">LCS9</strain>
    </source>
</reference>
<organism evidence="1 2">
    <name type="scientific">Flavisolibacter tropicus</name>
    <dbReference type="NCBI Taxonomy" id="1492898"/>
    <lineage>
        <taxon>Bacteria</taxon>
        <taxon>Pseudomonadati</taxon>
        <taxon>Bacteroidota</taxon>
        <taxon>Chitinophagia</taxon>
        <taxon>Chitinophagales</taxon>
        <taxon>Chitinophagaceae</taxon>
        <taxon>Flavisolibacter</taxon>
    </lineage>
</organism>
<protein>
    <recommendedName>
        <fullName evidence="3">Uridine kinase</fullName>
    </recommendedName>
</protein>
<dbReference type="STRING" id="1492898.SY85_03055"/>
<gene>
    <name evidence="1" type="ORF">SY85_03055</name>
</gene>
<accession>A0A172TRD5</accession>
<dbReference type="EMBL" id="CP011390">
    <property type="protein sequence ID" value="ANE49635.1"/>
    <property type="molecule type" value="Genomic_DNA"/>
</dbReference>
<dbReference type="SUPFAM" id="SSF52540">
    <property type="entry name" value="P-loop containing nucleoside triphosphate hydrolases"/>
    <property type="match status" value="1"/>
</dbReference>
<dbReference type="RefSeq" id="WP_066401755.1">
    <property type="nucleotide sequence ID" value="NZ_CP011390.1"/>
</dbReference>
<dbReference type="InterPro" id="IPR027417">
    <property type="entry name" value="P-loop_NTPase"/>
</dbReference>
<keyword evidence="2" id="KW-1185">Reference proteome</keyword>
<name>A0A172TRD5_9BACT</name>
<sequence>MIIGIGGVSRAGKTTLSSFIKKKLRKKTYEIHLDHYIKESSHWDFFAKFPAFYLSMLYRKFDMEHPETIDFTRLYNDILLHSQQNEIVIAEGFLITYDHRIRGLLDKYIHIKLTKDEFMKRRMNDFKRNNEWYANHVWNSFMKYGNYYQGLNHLVLDGNQQVDKEAVLRFLSSSESIKADVMT</sequence>
<evidence type="ECO:0000313" key="2">
    <source>
        <dbReference type="Proteomes" id="UP000077177"/>
    </source>
</evidence>
<dbReference type="OrthoDB" id="949821at2"/>
<dbReference type="AlphaFoldDB" id="A0A172TRD5"/>
<evidence type="ECO:0000313" key="1">
    <source>
        <dbReference type="EMBL" id="ANE49635.1"/>
    </source>
</evidence>
<dbReference type="Gene3D" id="3.40.50.300">
    <property type="entry name" value="P-loop containing nucleotide triphosphate hydrolases"/>
    <property type="match status" value="1"/>
</dbReference>
<dbReference type="Proteomes" id="UP000077177">
    <property type="component" value="Chromosome"/>
</dbReference>